<reference evidence="2 3" key="1">
    <citation type="journal article" date="2013" name="Mar. Genomics">
        <title>Expression of sulfatases in Rhodopirellula baltica and the diversity of sulfatases in the genus Rhodopirellula.</title>
        <authorList>
            <person name="Wegner C.E."/>
            <person name="Richter-Heitmann T."/>
            <person name="Klindworth A."/>
            <person name="Klockow C."/>
            <person name="Richter M."/>
            <person name="Achstetter T."/>
            <person name="Glockner F.O."/>
            <person name="Harder J."/>
        </authorList>
    </citation>
    <scope>NUCLEOTIDE SEQUENCE [LARGE SCALE GENOMIC DNA]</scope>
    <source>
        <strain evidence="2 3">SM41</strain>
    </source>
</reference>
<protein>
    <submittedName>
        <fullName evidence="2">Uncharacterized protein</fullName>
    </submittedName>
</protein>
<gene>
    <name evidence="2" type="ORF">RSSM_04157</name>
</gene>
<accession>M5U9B3</accession>
<feature type="region of interest" description="Disordered" evidence="1">
    <location>
        <begin position="27"/>
        <end position="55"/>
    </location>
</feature>
<comment type="caution">
    <text evidence="2">The sequence shown here is derived from an EMBL/GenBank/DDBJ whole genome shotgun (WGS) entry which is preliminary data.</text>
</comment>
<sequence>MMGAIAIKKTAMPAIGKEIAIDHCTRPIEQNHHRTPRPKLAEPRDFDSQYKRFRR</sequence>
<evidence type="ECO:0000313" key="3">
    <source>
        <dbReference type="Proteomes" id="UP000011885"/>
    </source>
</evidence>
<evidence type="ECO:0000313" key="2">
    <source>
        <dbReference type="EMBL" id="EMI54446.1"/>
    </source>
</evidence>
<dbReference type="Proteomes" id="UP000011885">
    <property type="component" value="Unassembled WGS sequence"/>
</dbReference>
<name>M5U9B3_9BACT</name>
<dbReference type="EMBL" id="ANOH01000278">
    <property type="protein sequence ID" value="EMI54446.1"/>
    <property type="molecule type" value="Genomic_DNA"/>
</dbReference>
<dbReference type="PATRIC" id="fig|1263870.3.peg.4402"/>
<dbReference type="RefSeq" id="WP_008682321.1">
    <property type="nucleotide sequence ID" value="NZ_ANOH01000278.1"/>
</dbReference>
<dbReference type="AlphaFoldDB" id="M5U9B3"/>
<evidence type="ECO:0000256" key="1">
    <source>
        <dbReference type="SAM" id="MobiDB-lite"/>
    </source>
</evidence>
<proteinExistence type="predicted"/>
<feature type="compositionally biased region" description="Basic and acidic residues" evidence="1">
    <location>
        <begin position="39"/>
        <end position="55"/>
    </location>
</feature>
<organism evidence="2 3">
    <name type="scientific">Rhodopirellula sallentina SM41</name>
    <dbReference type="NCBI Taxonomy" id="1263870"/>
    <lineage>
        <taxon>Bacteria</taxon>
        <taxon>Pseudomonadati</taxon>
        <taxon>Planctomycetota</taxon>
        <taxon>Planctomycetia</taxon>
        <taxon>Pirellulales</taxon>
        <taxon>Pirellulaceae</taxon>
        <taxon>Rhodopirellula</taxon>
    </lineage>
</organism>
<keyword evidence="3" id="KW-1185">Reference proteome</keyword>